<reference evidence="4 5" key="1">
    <citation type="submission" date="2020-02" db="EMBL/GenBank/DDBJ databases">
        <authorList>
            <person name="Ma Q."/>
            <person name="Huang Y."/>
            <person name="Song X."/>
            <person name="Pei D."/>
        </authorList>
    </citation>
    <scope>NUCLEOTIDE SEQUENCE [LARGE SCALE GENOMIC DNA]</scope>
    <source>
        <strain evidence="4">Sxm20200214</strain>
        <tissue evidence="4">Leaf</tissue>
    </source>
</reference>
<dbReference type="Proteomes" id="UP000886595">
    <property type="component" value="Unassembled WGS sequence"/>
</dbReference>
<dbReference type="AlphaFoldDB" id="A0A8X8BFF4"/>
<keyword evidence="2" id="KW-0520">NAD</keyword>
<proteinExistence type="inferred from homology"/>
<keyword evidence="3" id="KW-0413">Isomerase</keyword>
<dbReference type="InterPro" id="IPR036291">
    <property type="entry name" value="NAD(P)-bd_dom_sf"/>
</dbReference>
<evidence type="ECO:0000256" key="2">
    <source>
        <dbReference type="ARBA" id="ARBA00023027"/>
    </source>
</evidence>
<dbReference type="OrthoDB" id="674948at2759"/>
<evidence type="ECO:0000256" key="1">
    <source>
        <dbReference type="ARBA" id="ARBA00007637"/>
    </source>
</evidence>
<dbReference type="PANTHER" id="PTHR43574">
    <property type="entry name" value="EPIMERASE-RELATED"/>
    <property type="match status" value="1"/>
</dbReference>
<protein>
    <submittedName>
        <fullName evidence="4">Uncharacterized protein</fullName>
    </submittedName>
</protein>
<dbReference type="EMBL" id="JAAMPC010000001">
    <property type="protein sequence ID" value="KAG2332468.1"/>
    <property type="molecule type" value="Genomic_DNA"/>
</dbReference>
<comment type="caution">
    <text evidence="4">The sequence shown here is derived from an EMBL/GenBank/DDBJ whole genome shotgun (WGS) entry which is preliminary data.</text>
</comment>
<organism evidence="4 5">
    <name type="scientific">Brassica carinata</name>
    <name type="common">Ethiopian mustard</name>
    <name type="synonym">Abyssinian cabbage</name>
    <dbReference type="NCBI Taxonomy" id="52824"/>
    <lineage>
        <taxon>Eukaryota</taxon>
        <taxon>Viridiplantae</taxon>
        <taxon>Streptophyta</taxon>
        <taxon>Embryophyta</taxon>
        <taxon>Tracheophyta</taxon>
        <taxon>Spermatophyta</taxon>
        <taxon>Magnoliopsida</taxon>
        <taxon>eudicotyledons</taxon>
        <taxon>Gunneridae</taxon>
        <taxon>Pentapetalae</taxon>
        <taxon>rosids</taxon>
        <taxon>malvids</taxon>
        <taxon>Brassicales</taxon>
        <taxon>Brassicaceae</taxon>
        <taxon>Brassiceae</taxon>
        <taxon>Brassica</taxon>
    </lineage>
</organism>
<name>A0A8X8BFF4_BRACI</name>
<evidence type="ECO:0000256" key="3">
    <source>
        <dbReference type="ARBA" id="ARBA00023235"/>
    </source>
</evidence>
<gene>
    <name evidence="4" type="ORF">Bca52824_003648</name>
</gene>
<dbReference type="Gene3D" id="3.40.50.720">
    <property type="entry name" value="NAD(P)-binding Rossmann-like Domain"/>
    <property type="match status" value="1"/>
</dbReference>
<evidence type="ECO:0000313" key="4">
    <source>
        <dbReference type="EMBL" id="KAG2332468.1"/>
    </source>
</evidence>
<accession>A0A8X8BFF4</accession>
<dbReference type="GO" id="GO:0016853">
    <property type="term" value="F:isomerase activity"/>
    <property type="evidence" value="ECO:0007669"/>
    <property type="project" value="UniProtKB-KW"/>
</dbReference>
<comment type="similarity">
    <text evidence="1">Belongs to the NAD(P)-dependent epimerase/dehydratase family.</text>
</comment>
<dbReference type="SUPFAM" id="SSF51735">
    <property type="entry name" value="NAD(P)-binding Rossmann-fold domains"/>
    <property type="match status" value="1"/>
</dbReference>
<sequence>MLMETWKKQSSCERDFLVSRQKECVIHNIVLNGTCYTFYYQGQFRHLQVMSDDKYIGVFGFVTCKHAIGLQHSKSTHHQTLTFIATPTSSIFSLMGFISCTSFPTINSRIPSTRFSKQSTLPSLYTPKLALRREDKPSFTLSLSKCSIMVTPVKASSSSTIGETSDGLKKVQSHVSIGADDLLIVGPGVLGRLVAEKWREEHSDCQIFGQTVTTNHHDELEKLGIKPSLKETEFDGKFSFVIFCAPPSQSPDYAAELRMAASKWNGEGSFLFTSSSAPYDCFDNEECNEDSPVVPLGKSPRTDVLLRAEQVVLESGGTHHIMFLLNFVYTETRGAHTYWLSKETVDARPDHILNLIHYEDAASLAVAIMKKKAGGRIFVGCDNHPLSRQEVMDLMDQSGKYDKKFKGFTSTSGPLGKKLNNSRTREEIGWEPKYPSFAQFLGVSK</sequence>
<evidence type="ECO:0000313" key="5">
    <source>
        <dbReference type="Proteomes" id="UP000886595"/>
    </source>
</evidence>
<keyword evidence="5" id="KW-1185">Reference proteome</keyword>